<dbReference type="OMA" id="WSRINAN"/>
<name>A7THP2_VANPO</name>
<dbReference type="AlphaFoldDB" id="A7THP2"/>
<protein>
    <submittedName>
        <fullName evidence="1">Uncharacterized protein</fullName>
    </submittedName>
</protein>
<dbReference type="InParanoid" id="A7THP2"/>
<dbReference type="GeneID" id="5546483"/>
<dbReference type="HOGENOM" id="CLU_030376_1_0_1"/>
<dbReference type="Gene3D" id="3.30.420.10">
    <property type="entry name" value="Ribonuclease H-like superfamily/Ribonuclease H"/>
    <property type="match status" value="1"/>
</dbReference>
<accession>A7THP2</accession>
<dbReference type="OrthoDB" id="3863715at2759"/>
<gene>
    <name evidence="1" type="ORF">Kpol_543p38</name>
</gene>
<dbReference type="InterPro" id="IPR036397">
    <property type="entry name" value="RNaseH_sf"/>
</dbReference>
<evidence type="ECO:0000313" key="1">
    <source>
        <dbReference type="EMBL" id="EDO18208.1"/>
    </source>
</evidence>
<dbReference type="Proteomes" id="UP000000267">
    <property type="component" value="Unassembled WGS sequence"/>
</dbReference>
<dbReference type="EMBL" id="DS480392">
    <property type="protein sequence ID" value="EDO18208.1"/>
    <property type="molecule type" value="Genomic_DNA"/>
</dbReference>
<dbReference type="SUPFAM" id="SSF53098">
    <property type="entry name" value="Ribonuclease H-like"/>
    <property type="match status" value="1"/>
</dbReference>
<dbReference type="InterPro" id="IPR012337">
    <property type="entry name" value="RNaseH-like_sf"/>
</dbReference>
<dbReference type="eggNOG" id="ENOG502R9VR">
    <property type="taxonomic scope" value="Eukaryota"/>
</dbReference>
<dbReference type="STRING" id="436907.A7THP2"/>
<dbReference type="PhylomeDB" id="A7THP2"/>
<organism evidence="2">
    <name type="scientific">Vanderwaltozyma polyspora (strain ATCC 22028 / DSM 70294 / BCRC 21397 / CBS 2163 / NBRC 10782 / NRRL Y-8283 / UCD 57-17)</name>
    <name type="common">Kluyveromyces polysporus</name>
    <dbReference type="NCBI Taxonomy" id="436907"/>
    <lineage>
        <taxon>Eukaryota</taxon>
        <taxon>Fungi</taxon>
        <taxon>Dikarya</taxon>
        <taxon>Ascomycota</taxon>
        <taxon>Saccharomycotina</taxon>
        <taxon>Saccharomycetes</taxon>
        <taxon>Saccharomycetales</taxon>
        <taxon>Saccharomycetaceae</taxon>
        <taxon>Vanderwaltozyma</taxon>
    </lineage>
</organism>
<reference evidence="1 2" key="1">
    <citation type="journal article" date="2007" name="Proc. Natl. Acad. Sci. U.S.A.">
        <title>Independent sorting-out of thousands of duplicated gene pairs in two yeast species descended from a whole-genome duplication.</title>
        <authorList>
            <person name="Scannell D.R."/>
            <person name="Frank A.C."/>
            <person name="Conant G.C."/>
            <person name="Byrne K.P."/>
            <person name="Woolfit M."/>
            <person name="Wolfe K.H."/>
        </authorList>
    </citation>
    <scope>NUCLEOTIDE SEQUENCE [LARGE SCALE GENOMIC DNA]</scope>
    <source>
        <strain evidence="2">ATCC 22028 / DSM 70294 / BCRC 21397 / CBS 2163 / NBRC 10782 / NRRL Y-8283 / UCD 57-17</strain>
    </source>
</reference>
<dbReference type="KEGG" id="vpo:Kpol_543p38"/>
<dbReference type="GO" id="GO:0003676">
    <property type="term" value="F:nucleic acid binding"/>
    <property type="evidence" value="ECO:0007669"/>
    <property type="project" value="InterPro"/>
</dbReference>
<sequence length="442" mass="51463">MVESIIIDEDRSISVPSSNQVIDDTLAPISEFKEVNRYGKVVFDYPKVGATLYEYIDSSYSVPFLEFGRGAAKEYLDSIIGTLSQTVYELIRDDLLDVDTLSEKTRWSRINANAKCLYLKRRYKLTKKGTVIDLTRENKIVYEPDLRYDYIISTHILNRHLGYQGIHKRLKAIYSNLSRDYIKMVLDFCSHCNPDKVIPNLEKTVHMNIYEKYLPLERVQLDIFEPFENEKIQNRYSHIIYIRDYRSRFVWIYPLKNTKFKTLASEIGMLLLDLPRIPIYIDTTTIERRDMLAICKRIAEKYEISLGIGTIEPSSFYSIGLSRLKCLLNENKDKCLKDWNMCLKLGSYYYNKKSITTARGVPSELFLDEMECSATTFESKRTEIINSLPIQNSYKTSTNKGLVYAQDEILTTSKNKSSNMENGDDTFLEYDDTFIEGSTNFE</sequence>
<dbReference type="RefSeq" id="XP_001646066.1">
    <property type="nucleotide sequence ID" value="XM_001646016.1"/>
</dbReference>
<keyword evidence="2" id="KW-1185">Reference proteome</keyword>
<evidence type="ECO:0000313" key="2">
    <source>
        <dbReference type="Proteomes" id="UP000000267"/>
    </source>
</evidence>
<proteinExistence type="predicted"/>